<dbReference type="InterPro" id="IPR005797">
    <property type="entry name" value="Cyt_b/b6_N"/>
</dbReference>
<keyword evidence="6" id="KW-1185">Reference proteome</keyword>
<dbReference type="OrthoDB" id="9804503at2"/>
<dbReference type="PANTHER" id="PTHR19271">
    <property type="entry name" value="CYTOCHROME B"/>
    <property type="match status" value="1"/>
</dbReference>
<dbReference type="GO" id="GO:0016491">
    <property type="term" value="F:oxidoreductase activity"/>
    <property type="evidence" value="ECO:0007669"/>
    <property type="project" value="InterPro"/>
</dbReference>
<keyword evidence="3" id="KW-0812">Transmembrane</keyword>
<organism evidence="5 6">
    <name type="scientific">Chroogloeocystis siderophila 5.2 s.c.1</name>
    <dbReference type="NCBI Taxonomy" id="247279"/>
    <lineage>
        <taxon>Bacteria</taxon>
        <taxon>Bacillati</taxon>
        <taxon>Cyanobacteriota</taxon>
        <taxon>Cyanophyceae</taxon>
        <taxon>Oscillatoriophycideae</taxon>
        <taxon>Chroococcales</taxon>
        <taxon>Chroococcaceae</taxon>
        <taxon>Chroogloeocystis</taxon>
    </lineage>
</organism>
<dbReference type="Gene3D" id="1.20.810.10">
    <property type="entry name" value="Cytochrome Bc1 Complex, Chain C"/>
    <property type="match status" value="1"/>
</dbReference>
<dbReference type="GO" id="GO:0009055">
    <property type="term" value="F:electron transfer activity"/>
    <property type="evidence" value="ECO:0007669"/>
    <property type="project" value="InterPro"/>
</dbReference>
<gene>
    <name evidence="5" type="ORF">NIES1031_18695</name>
</gene>
<feature type="transmembrane region" description="Helical" evidence="3">
    <location>
        <begin position="165"/>
        <end position="186"/>
    </location>
</feature>
<dbReference type="PANTHER" id="PTHR19271:SF16">
    <property type="entry name" value="CYTOCHROME B"/>
    <property type="match status" value="1"/>
</dbReference>
<dbReference type="EMBL" id="MRCC01000017">
    <property type="protein sequence ID" value="OKH23127.1"/>
    <property type="molecule type" value="Genomic_DNA"/>
</dbReference>
<evidence type="ECO:0000256" key="3">
    <source>
        <dbReference type="SAM" id="Phobius"/>
    </source>
</evidence>
<evidence type="ECO:0000313" key="6">
    <source>
        <dbReference type="Proteomes" id="UP000185984"/>
    </source>
</evidence>
<dbReference type="Proteomes" id="UP000185984">
    <property type="component" value="Unassembled WGS sequence"/>
</dbReference>
<evidence type="ECO:0000259" key="4">
    <source>
        <dbReference type="PROSITE" id="PS51002"/>
    </source>
</evidence>
<comment type="caution">
    <text evidence="5">The sequence shown here is derived from an EMBL/GenBank/DDBJ whole genome shotgun (WGS) entry which is preliminary data.</text>
</comment>
<feature type="domain" description="Cytochrome b/b6 N-terminal region profile" evidence="4">
    <location>
        <begin position="1"/>
        <end position="194"/>
    </location>
</feature>
<reference evidence="5 6" key="1">
    <citation type="submission" date="2016-11" db="EMBL/GenBank/DDBJ databases">
        <title>Draft Genome Sequences of Nine Cyanobacterial Strains from Diverse Habitats.</title>
        <authorList>
            <person name="Zhu T."/>
            <person name="Hou S."/>
            <person name="Lu X."/>
            <person name="Hess W.R."/>
        </authorList>
    </citation>
    <scope>NUCLEOTIDE SEQUENCE [LARGE SCALE GENOMIC DNA]</scope>
    <source>
        <strain evidence="5 6">5.2 s.c.1</strain>
    </source>
</reference>
<dbReference type="InterPro" id="IPR016174">
    <property type="entry name" value="Di-haem_cyt_TM"/>
</dbReference>
<proteinExistence type="predicted"/>
<keyword evidence="3" id="KW-0472">Membrane</keyword>
<keyword evidence="2" id="KW-0793">Thylakoid</keyword>
<evidence type="ECO:0000256" key="2">
    <source>
        <dbReference type="ARBA" id="ARBA00023078"/>
    </source>
</evidence>
<sequence>MKSYEFVLRRLATILSVAIISLSVMAAVTGILLSFYYEPVAGRAYQSLNWIDTEIPNGLLIHSIHDIAGNALIVTALIQIVVMFLGRQFRSSWLTAWISGILLTLTGIGLSWTAIILDWSQVGYWRFRIELSTIEAIPFIGGTLRNILTGGGAVNTTTVAHLYTIHSYLLSVGAIALAIVHLWSLLQQEKEMKGAVAETSLMTSEVKTEETTFSQI</sequence>
<dbReference type="Pfam" id="PF00033">
    <property type="entry name" value="Cytochrome_B"/>
    <property type="match status" value="1"/>
</dbReference>
<dbReference type="InterPro" id="IPR027387">
    <property type="entry name" value="Cytb/b6-like_sf"/>
</dbReference>
<dbReference type="GO" id="GO:0016020">
    <property type="term" value="C:membrane"/>
    <property type="evidence" value="ECO:0007669"/>
    <property type="project" value="InterPro"/>
</dbReference>
<feature type="transmembrane region" description="Helical" evidence="3">
    <location>
        <begin position="93"/>
        <end position="117"/>
    </location>
</feature>
<dbReference type="RefSeq" id="WP_073550993.1">
    <property type="nucleotide sequence ID" value="NZ_CAWMVK010000009.1"/>
</dbReference>
<evidence type="ECO:0000256" key="1">
    <source>
        <dbReference type="ARBA" id="ARBA00022531"/>
    </source>
</evidence>
<accession>A0A1U7HHS9</accession>
<dbReference type="STRING" id="247279.NIES1031_18695"/>
<evidence type="ECO:0000313" key="5">
    <source>
        <dbReference type="EMBL" id="OKH23127.1"/>
    </source>
</evidence>
<dbReference type="AlphaFoldDB" id="A0A1U7HHS9"/>
<dbReference type="GO" id="GO:0022904">
    <property type="term" value="P:respiratory electron transport chain"/>
    <property type="evidence" value="ECO:0007669"/>
    <property type="project" value="InterPro"/>
</dbReference>
<protein>
    <submittedName>
        <fullName evidence="5">Cytochrome B6</fullName>
    </submittedName>
</protein>
<keyword evidence="3" id="KW-1133">Transmembrane helix</keyword>
<feature type="transmembrane region" description="Helical" evidence="3">
    <location>
        <begin position="12"/>
        <end position="37"/>
    </location>
</feature>
<feature type="transmembrane region" description="Helical" evidence="3">
    <location>
        <begin position="67"/>
        <end position="86"/>
    </location>
</feature>
<dbReference type="PROSITE" id="PS51002">
    <property type="entry name" value="CYTB_NTER"/>
    <property type="match status" value="1"/>
</dbReference>
<keyword evidence="1" id="KW-0602">Photosynthesis</keyword>
<dbReference type="GO" id="GO:0015979">
    <property type="term" value="P:photosynthesis"/>
    <property type="evidence" value="ECO:0007669"/>
    <property type="project" value="UniProtKB-KW"/>
</dbReference>
<dbReference type="SUPFAM" id="SSF81342">
    <property type="entry name" value="Transmembrane di-heme cytochromes"/>
    <property type="match status" value="1"/>
</dbReference>
<name>A0A1U7HHS9_9CHRO</name>